<dbReference type="Proteomes" id="UP000243819">
    <property type="component" value="Unassembled WGS sequence"/>
</dbReference>
<keyword evidence="11 12" id="KW-0660">Purine salvage</keyword>
<reference evidence="15" key="1">
    <citation type="submission" date="2016-10" db="EMBL/GenBank/DDBJ databases">
        <authorList>
            <person name="Varghese N."/>
            <person name="Submissions S."/>
        </authorList>
    </citation>
    <scope>NUCLEOTIDE SEQUENCE [LARGE SCALE GENOMIC DNA]</scope>
    <source>
        <strain evidence="15">DSM 13577</strain>
    </source>
</reference>
<dbReference type="GO" id="GO:0044209">
    <property type="term" value="P:AMP salvage"/>
    <property type="evidence" value="ECO:0007669"/>
    <property type="project" value="UniProtKB-UniRule"/>
</dbReference>
<dbReference type="EMBL" id="FOIF01000026">
    <property type="protein sequence ID" value="SES97054.1"/>
    <property type="molecule type" value="Genomic_DNA"/>
</dbReference>
<evidence type="ECO:0000256" key="6">
    <source>
        <dbReference type="ARBA" id="ARBA00011738"/>
    </source>
</evidence>
<dbReference type="AlphaFoldDB" id="A0A1I0ARP4"/>
<dbReference type="GO" id="GO:0002055">
    <property type="term" value="F:adenine binding"/>
    <property type="evidence" value="ECO:0007669"/>
    <property type="project" value="TreeGrafter"/>
</dbReference>
<evidence type="ECO:0000256" key="4">
    <source>
        <dbReference type="ARBA" id="ARBA00004659"/>
    </source>
</evidence>
<dbReference type="InterPro" id="IPR029057">
    <property type="entry name" value="PRTase-like"/>
</dbReference>
<dbReference type="NCBIfam" id="TIGR01090">
    <property type="entry name" value="apt"/>
    <property type="match status" value="1"/>
</dbReference>
<evidence type="ECO:0000256" key="7">
    <source>
        <dbReference type="ARBA" id="ARBA00011893"/>
    </source>
</evidence>
<evidence type="ECO:0000256" key="10">
    <source>
        <dbReference type="ARBA" id="ARBA00022679"/>
    </source>
</evidence>
<dbReference type="GO" id="GO:0005737">
    <property type="term" value="C:cytoplasm"/>
    <property type="evidence" value="ECO:0007669"/>
    <property type="project" value="UniProtKB-SubCell"/>
</dbReference>
<evidence type="ECO:0000313" key="15">
    <source>
        <dbReference type="Proteomes" id="UP000243819"/>
    </source>
</evidence>
<sequence>MDLKSMIREIPDFPKEGIGFKDITTLLQDGKGFKEAIKRMADYCRDKNIDIVVGPEARGFLIGAPLAYELGAGFVPVRKPGKLPGETVEITYELEYGTDSLQIHKDAIKPGQRVLVADDLLATGGTVKATVDLVKELGGEVVAIGFLIELTFLNGREKLEGNEIFSLIEY</sequence>
<dbReference type="RefSeq" id="WP_072906138.1">
    <property type="nucleotide sequence ID" value="NZ_FOIF01000026.1"/>
</dbReference>
<evidence type="ECO:0000259" key="13">
    <source>
        <dbReference type="Pfam" id="PF00156"/>
    </source>
</evidence>
<evidence type="ECO:0000256" key="12">
    <source>
        <dbReference type="HAMAP-Rule" id="MF_00004"/>
    </source>
</evidence>
<dbReference type="UniPathway" id="UPA00588">
    <property type="reaction ID" value="UER00646"/>
</dbReference>
<comment type="subcellular location">
    <subcellularLocation>
        <location evidence="3 12">Cytoplasm</location>
    </subcellularLocation>
</comment>
<gene>
    <name evidence="12" type="primary">apt</name>
    <name evidence="14" type="ORF">SAMN03080614_10263</name>
</gene>
<dbReference type="PANTHER" id="PTHR32315:SF3">
    <property type="entry name" value="ADENINE PHOSPHORIBOSYLTRANSFERASE"/>
    <property type="match status" value="1"/>
</dbReference>
<dbReference type="PANTHER" id="PTHR32315">
    <property type="entry name" value="ADENINE PHOSPHORIBOSYLTRANSFERASE"/>
    <property type="match status" value="1"/>
</dbReference>
<evidence type="ECO:0000256" key="9">
    <source>
        <dbReference type="ARBA" id="ARBA00022676"/>
    </source>
</evidence>
<keyword evidence="10 12" id="KW-0808">Transferase</keyword>
<dbReference type="NCBIfam" id="NF002634">
    <property type="entry name" value="PRK02304.1-3"/>
    <property type="match status" value="1"/>
</dbReference>
<evidence type="ECO:0000256" key="8">
    <source>
        <dbReference type="ARBA" id="ARBA00022490"/>
    </source>
</evidence>
<dbReference type="SUPFAM" id="SSF53271">
    <property type="entry name" value="PRTase-like"/>
    <property type="match status" value="1"/>
</dbReference>
<dbReference type="InterPro" id="IPR000836">
    <property type="entry name" value="PRTase_dom"/>
</dbReference>
<dbReference type="InterPro" id="IPR050054">
    <property type="entry name" value="UPRTase/APRTase"/>
</dbReference>
<name>A0A1I0ARP4_9FIRM</name>
<dbReference type="Pfam" id="PF00156">
    <property type="entry name" value="Pribosyltran"/>
    <property type="match status" value="1"/>
</dbReference>
<comment type="subunit">
    <text evidence="6 12">Homodimer.</text>
</comment>
<evidence type="ECO:0000256" key="2">
    <source>
        <dbReference type="ARBA" id="ARBA00003968"/>
    </source>
</evidence>
<keyword evidence="8 12" id="KW-0963">Cytoplasm</keyword>
<dbReference type="EC" id="2.4.2.7" evidence="7 12"/>
<comment type="pathway">
    <text evidence="4 12">Purine metabolism; AMP biosynthesis via salvage pathway; AMP from adenine: step 1/1.</text>
</comment>
<evidence type="ECO:0000256" key="3">
    <source>
        <dbReference type="ARBA" id="ARBA00004496"/>
    </source>
</evidence>
<feature type="domain" description="Phosphoribosyltransferase" evidence="13">
    <location>
        <begin position="27"/>
        <end position="148"/>
    </location>
</feature>
<evidence type="ECO:0000256" key="5">
    <source>
        <dbReference type="ARBA" id="ARBA00008391"/>
    </source>
</evidence>
<comment type="similarity">
    <text evidence="5 12">Belongs to the purine/pyrimidine phosphoribosyltransferase family.</text>
</comment>
<dbReference type="GO" id="GO:0003999">
    <property type="term" value="F:adenine phosphoribosyltransferase activity"/>
    <property type="evidence" value="ECO:0007669"/>
    <property type="project" value="UniProtKB-UniRule"/>
</dbReference>
<dbReference type="HAMAP" id="MF_00004">
    <property type="entry name" value="Aden_phosphoribosyltr"/>
    <property type="match status" value="1"/>
</dbReference>
<proteinExistence type="inferred from homology"/>
<evidence type="ECO:0000256" key="11">
    <source>
        <dbReference type="ARBA" id="ARBA00022726"/>
    </source>
</evidence>
<dbReference type="GO" id="GO:0006168">
    <property type="term" value="P:adenine salvage"/>
    <property type="evidence" value="ECO:0007669"/>
    <property type="project" value="InterPro"/>
</dbReference>
<comment type="function">
    <text evidence="2 12">Catalyzes a salvage reaction resulting in the formation of AMP, that is energically less costly than de novo synthesis.</text>
</comment>
<dbReference type="FunFam" id="3.40.50.2020:FF:000004">
    <property type="entry name" value="Adenine phosphoribosyltransferase"/>
    <property type="match status" value="1"/>
</dbReference>
<dbReference type="NCBIfam" id="NF002636">
    <property type="entry name" value="PRK02304.1-5"/>
    <property type="match status" value="1"/>
</dbReference>
<accession>A0A1I0ARP4</accession>
<dbReference type="Gene3D" id="3.40.50.2020">
    <property type="match status" value="1"/>
</dbReference>
<protein>
    <recommendedName>
        <fullName evidence="7 12">Adenine phosphoribosyltransferase</fullName>
        <shortName evidence="12">APRT</shortName>
        <ecNumber evidence="7 12">2.4.2.7</ecNumber>
    </recommendedName>
</protein>
<keyword evidence="15" id="KW-1185">Reference proteome</keyword>
<evidence type="ECO:0000256" key="1">
    <source>
        <dbReference type="ARBA" id="ARBA00000868"/>
    </source>
</evidence>
<dbReference type="CDD" id="cd06223">
    <property type="entry name" value="PRTases_typeI"/>
    <property type="match status" value="1"/>
</dbReference>
<dbReference type="OrthoDB" id="9803963at2"/>
<organism evidence="14 15">
    <name type="scientific">Anaerobranca gottschalkii DSM 13577</name>
    <dbReference type="NCBI Taxonomy" id="1120990"/>
    <lineage>
        <taxon>Bacteria</taxon>
        <taxon>Bacillati</taxon>
        <taxon>Bacillota</taxon>
        <taxon>Clostridia</taxon>
        <taxon>Eubacteriales</taxon>
        <taxon>Proteinivoracaceae</taxon>
        <taxon>Anaerobranca</taxon>
    </lineage>
</organism>
<dbReference type="GO" id="GO:0016208">
    <property type="term" value="F:AMP binding"/>
    <property type="evidence" value="ECO:0007669"/>
    <property type="project" value="TreeGrafter"/>
</dbReference>
<comment type="catalytic activity">
    <reaction evidence="1 12">
        <text>AMP + diphosphate = 5-phospho-alpha-D-ribose 1-diphosphate + adenine</text>
        <dbReference type="Rhea" id="RHEA:16609"/>
        <dbReference type="ChEBI" id="CHEBI:16708"/>
        <dbReference type="ChEBI" id="CHEBI:33019"/>
        <dbReference type="ChEBI" id="CHEBI:58017"/>
        <dbReference type="ChEBI" id="CHEBI:456215"/>
        <dbReference type="EC" id="2.4.2.7"/>
    </reaction>
</comment>
<dbReference type="InterPro" id="IPR005764">
    <property type="entry name" value="Ade_phspho_trans"/>
</dbReference>
<evidence type="ECO:0000313" key="14">
    <source>
        <dbReference type="EMBL" id="SES97054.1"/>
    </source>
</evidence>
<dbReference type="STRING" id="1120990.SAMN03080614_10263"/>
<dbReference type="GO" id="GO:0006166">
    <property type="term" value="P:purine ribonucleoside salvage"/>
    <property type="evidence" value="ECO:0007669"/>
    <property type="project" value="UniProtKB-UniRule"/>
</dbReference>
<keyword evidence="9 12" id="KW-0328">Glycosyltransferase</keyword>
<dbReference type="NCBIfam" id="NF002633">
    <property type="entry name" value="PRK02304.1-2"/>
    <property type="match status" value="1"/>
</dbReference>